<gene>
    <name evidence="3" type="ORF">DFR63_1263</name>
</gene>
<evidence type="ECO:0000259" key="2">
    <source>
        <dbReference type="Pfam" id="PF03703"/>
    </source>
</evidence>
<keyword evidence="1" id="KW-1133">Transmembrane helix</keyword>
<dbReference type="Proteomes" id="UP000257076">
    <property type="component" value="Unassembled WGS sequence"/>
</dbReference>
<dbReference type="AlphaFoldDB" id="A0A3E0AWT1"/>
<proteinExistence type="predicted"/>
<dbReference type="RefSeq" id="WP_115885081.1">
    <property type="nucleotide sequence ID" value="NZ_CBCSHX010000003.1"/>
</dbReference>
<dbReference type="InterPro" id="IPR005182">
    <property type="entry name" value="YdbS-like_PH"/>
</dbReference>
<evidence type="ECO:0000313" key="4">
    <source>
        <dbReference type="Proteomes" id="UP000257076"/>
    </source>
</evidence>
<keyword evidence="1" id="KW-0472">Membrane</keyword>
<comment type="caution">
    <text evidence="3">The sequence shown here is derived from an EMBL/GenBank/DDBJ whole genome shotgun (WGS) entry which is preliminary data.</text>
</comment>
<name>A0A3E0AWT1_9STAP</name>
<feature type="transmembrane region" description="Helical" evidence="1">
    <location>
        <begin position="42"/>
        <end position="61"/>
    </location>
</feature>
<keyword evidence="4" id="KW-1185">Reference proteome</keyword>
<reference evidence="3 4" key="1">
    <citation type="submission" date="2018-08" db="EMBL/GenBank/DDBJ databases">
        <title>Genomic Encyclopedia of Type Strains, Phase IV (KMG-IV): sequencing the most valuable type-strain genomes for metagenomic binning, comparative biology and taxonomic classification.</title>
        <authorList>
            <person name="Goeker M."/>
        </authorList>
    </citation>
    <scope>NUCLEOTIDE SEQUENCE [LARGE SCALE GENOMIC DNA]</scope>
    <source>
        <strain evidence="3 4">DSM 17274</strain>
    </source>
</reference>
<feature type="domain" description="YdbS-like PH" evidence="2">
    <location>
        <begin position="70"/>
        <end position="140"/>
    </location>
</feature>
<sequence>MIELNARVRPYMTVKALLIWVTSILIFTIAGIAVYFFSWPVWLYYIFIGLLLIELAGFVILRPWIYTKVTSYELFEDRIVVRQGFFTVKTQMIPIKRAQGVEFKTGPLSRKYDLAAVRIKTAGIGIDMPPLQIDEARGLKSDIIDIVKEESTDV</sequence>
<dbReference type="OrthoDB" id="1750577at2"/>
<dbReference type="PANTHER" id="PTHR34473:SF2">
    <property type="entry name" value="UPF0699 TRANSMEMBRANE PROTEIN YDBT"/>
    <property type="match status" value="1"/>
</dbReference>
<evidence type="ECO:0000256" key="1">
    <source>
        <dbReference type="SAM" id="Phobius"/>
    </source>
</evidence>
<dbReference type="PANTHER" id="PTHR34473">
    <property type="entry name" value="UPF0699 TRANSMEMBRANE PROTEIN YDBS"/>
    <property type="match status" value="1"/>
</dbReference>
<organism evidence="3 4">
    <name type="scientific">Jeotgalicoccus halotolerans</name>
    <dbReference type="NCBI Taxonomy" id="157227"/>
    <lineage>
        <taxon>Bacteria</taxon>
        <taxon>Bacillati</taxon>
        <taxon>Bacillota</taxon>
        <taxon>Bacilli</taxon>
        <taxon>Bacillales</taxon>
        <taxon>Staphylococcaceae</taxon>
        <taxon>Jeotgalicoccus</taxon>
    </lineage>
</organism>
<accession>A0A3E0AWT1</accession>
<dbReference type="Pfam" id="PF03703">
    <property type="entry name" value="bPH_2"/>
    <property type="match status" value="1"/>
</dbReference>
<evidence type="ECO:0000313" key="3">
    <source>
        <dbReference type="EMBL" id="REG24171.1"/>
    </source>
</evidence>
<keyword evidence="1" id="KW-0812">Transmembrane</keyword>
<dbReference type="EMBL" id="QUMW01000011">
    <property type="protein sequence ID" value="REG24171.1"/>
    <property type="molecule type" value="Genomic_DNA"/>
</dbReference>
<feature type="transmembrane region" description="Helical" evidence="1">
    <location>
        <begin position="12"/>
        <end position="36"/>
    </location>
</feature>
<protein>
    <recommendedName>
        <fullName evidence="2">YdbS-like PH domain-containing protein</fullName>
    </recommendedName>
</protein>